<name>A0A523BAG0_9CREN</name>
<dbReference type="SUPFAM" id="SSF52518">
    <property type="entry name" value="Thiamin diphosphate-binding fold (THDP-binding)"/>
    <property type="match status" value="1"/>
</dbReference>
<sequence>MFSIKDLVEEEYTLPGNASCPGCAAALSLRIALKVLGPKTILVVPASCISVIQGYYPKTPCRVPVLNVAFASTAAAGSGMVAALDLKGKSDVKVLCWAGDGGTADIGLQALSGAAERNENMIYVCYDNEAYMNTGTQRSGSTPRAAATTTTVTGKPERKKSVPEIMVAHRMPYVATACAAFPLDFAGKLRRAASMPLRGLKYIHLLSPCPPGWRFPAEKTIEVGRLAVMTGFWILYEWVDGRYNLTGPSKGLLDKSKRRPLRDYLSIQGRFGHLTEKDIESLEEEVEEQWKDFARKMSMT</sequence>
<accession>A0A523BAG0</accession>
<evidence type="ECO:0000256" key="1">
    <source>
        <dbReference type="ARBA" id="ARBA00023002"/>
    </source>
</evidence>
<dbReference type="Gene3D" id="3.40.50.970">
    <property type="match status" value="2"/>
</dbReference>
<evidence type="ECO:0000259" key="3">
    <source>
        <dbReference type="Pfam" id="PF02775"/>
    </source>
</evidence>
<gene>
    <name evidence="4" type="ORF">DSO08_04875</name>
</gene>
<comment type="caution">
    <text evidence="4">The sequence shown here is derived from an EMBL/GenBank/DDBJ whole genome shotgun (WGS) entry which is preliminary data.</text>
</comment>
<dbReference type="PANTHER" id="PTHR42897">
    <property type="entry name" value="PYRUVATE SYNTHASE SUBUNIT PORB"/>
    <property type="match status" value="1"/>
</dbReference>
<evidence type="ECO:0000313" key="4">
    <source>
        <dbReference type="EMBL" id="TDA37937.1"/>
    </source>
</evidence>
<dbReference type="GO" id="GO:0030976">
    <property type="term" value="F:thiamine pyrophosphate binding"/>
    <property type="evidence" value="ECO:0007669"/>
    <property type="project" value="InterPro"/>
</dbReference>
<dbReference type="GO" id="GO:0006082">
    <property type="term" value="P:organic acid metabolic process"/>
    <property type="evidence" value="ECO:0007669"/>
    <property type="project" value="UniProtKB-ARBA"/>
</dbReference>
<protein>
    <submittedName>
        <fullName evidence="4">Pyruvate synthase subunit beta</fullName>
    </submittedName>
</protein>
<dbReference type="GO" id="GO:0044272">
    <property type="term" value="P:sulfur compound biosynthetic process"/>
    <property type="evidence" value="ECO:0007669"/>
    <property type="project" value="UniProtKB-ARBA"/>
</dbReference>
<evidence type="ECO:0000313" key="5">
    <source>
        <dbReference type="Proteomes" id="UP000315399"/>
    </source>
</evidence>
<dbReference type="PANTHER" id="PTHR42897:SF1">
    <property type="entry name" value="2-OXOACID OXIDOREDUCTASE (FERREDOXIN)"/>
    <property type="match status" value="1"/>
</dbReference>
<feature type="domain" description="Thiamine pyrophosphate enzyme TPP-binding" evidence="3">
    <location>
        <begin position="74"/>
        <end position="193"/>
    </location>
</feature>
<proteinExistence type="predicted"/>
<evidence type="ECO:0000256" key="2">
    <source>
        <dbReference type="SAM" id="MobiDB-lite"/>
    </source>
</evidence>
<dbReference type="Proteomes" id="UP000315399">
    <property type="component" value="Unassembled WGS sequence"/>
</dbReference>
<dbReference type="InterPro" id="IPR051479">
    <property type="entry name" value="PorB-like"/>
</dbReference>
<feature type="region of interest" description="Disordered" evidence="2">
    <location>
        <begin position="136"/>
        <end position="158"/>
    </location>
</feature>
<dbReference type="AlphaFoldDB" id="A0A523BAG0"/>
<dbReference type="InterPro" id="IPR011766">
    <property type="entry name" value="TPP_enzyme_TPP-bd"/>
</dbReference>
<keyword evidence="1" id="KW-0560">Oxidoreductase</keyword>
<dbReference type="InterPro" id="IPR029061">
    <property type="entry name" value="THDP-binding"/>
</dbReference>
<organism evidence="4 5">
    <name type="scientific">Thermoproteota archaeon</name>
    <dbReference type="NCBI Taxonomy" id="2056631"/>
    <lineage>
        <taxon>Archaea</taxon>
        <taxon>Thermoproteota</taxon>
    </lineage>
</organism>
<reference evidence="4 5" key="1">
    <citation type="journal article" date="2019" name="Nat. Microbiol.">
        <title>Expanding anaerobic alkane metabolism in the domain of Archaea.</title>
        <authorList>
            <person name="Wang Y."/>
            <person name="Wegener G."/>
            <person name="Hou J."/>
            <person name="Wang F."/>
            <person name="Xiao X."/>
        </authorList>
    </citation>
    <scope>NUCLEOTIDE SEQUENCE [LARGE SCALE GENOMIC DNA]</scope>
    <source>
        <strain evidence="4">WYZ-LMO10</strain>
    </source>
</reference>
<dbReference type="EMBL" id="QNVH01000050">
    <property type="protein sequence ID" value="TDA37937.1"/>
    <property type="molecule type" value="Genomic_DNA"/>
</dbReference>
<dbReference type="Pfam" id="PF02775">
    <property type="entry name" value="TPP_enzyme_C"/>
    <property type="match status" value="1"/>
</dbReference>
<dbReference type="GO" id="GO:0016491">
    <property type="term" value="F:oxidoreductase activity"/>
    <property type="evidence" value="ECO:0007669"/>
    <property type="project" value="UniProtKB-KW"/>
</dbReference>
<dbReference type="NCBIfam" id="NF008818">
    <property type="entry name" value="PRK11864.1"/>
    <property type="match status" value="1"/>
</dbReference>
<keyword evidence="4" id="KW-0670">Pyruvate</keyword>
<dbReference type="CDD" id="cd03376">
    <property type="entry name" value="TPP_PFOR_porB_like"/>
    <property type="match status" value="1"/>
</dbReference>